<dbReference type="Proteomes" id="UP000799772">
    <property type="component" value="Unassembled WGS sequence"/>
</dbReference>
<dbReference type="AlphaFoldDB" id="A0A9P4M767"/>
<sequence length="363" mass="40749">MALKSAREKYVVALHKTGKALRDPSVAATDSTLLSTLLLDLFEKLSNASPHDANSYTSHVSGALALVKLRGVDSFRDPFAARMLMRIHTNLLISCIASGTRVPEGLNVLRSHVALVLDIKDIEDPKWQLSSLTADYANLRADAAAGQAPIENLVDRTEALDAQLLALYERMPDEWRFKTTILEAPSNRVYQKRFDVYRDRHTTQTSNVARLIRILLNESLIEYYASIASDQSHINLVEKTHRPIDIIKTLAAEICYSAPQFMDCLAIAKAKLTLRLDAHRENSLNHSPVQGLDCYSLILPFYVSARSPYVAEDLRTWVIDQLHYMADHFGIQNAQLVGQIIERRQDVPPWTLYAMLGSYAFAA</sequence>
<keyword evidence="2" id="KW-1185">Reference proteome</keyword>
<dbReference type="PANTHER" id="PTHR38791">
    <property type="entry name" value="ZN(II)2CYS6 TRANSCRIPTION FACTOR (EUROFUNG)-RELATED-RELATED"/>
    <property type="match status" value="1"/>
</dbReference>
<evidence type="ECO:0000313" key="1">
    <source>
        <dbReference type="EMBL" id="KAF2099670.1"/>
    </source>
</evidence>
<dbReference type="InterPro" id="IPR053175">
    <property type="entry name" value="DHMBA_Reg_Transcription_Factor"/>
</dbReference>
<comment type="caution">
    <text evidence="1">The sequence shown here is derived from an EMBL/GenBank/DDBJ whole genome shotgun (WGS) entry which is preliminary data.</text>
</comment>
<dbReference type="PANTHER" id="PTHR38791:SF1">
    <property type="entry name" value="TRANSCRIPTION FACTOR, PUTATIVE-RELATED"/>
    <property type="match status" value="1"/>
</dbReference>
<reference evidence="1" key="1">
    <citation type="journal article" date="2020" name="Stud. Mycol.">
        <title>101 Dothideomycetes genomes: a test case for predicting lifestyles and emergence of pathogens.</title>
        <authorList>
            <person name="Haridas S."/>
            <person name="Albert R."/>
            <person name="Binder M."/>
            <person name="Bloem J."/>
            <person name="Labutti K."/>
            <person name="Salamov A."/>
            <person name="Andreopoulos B."/>
            <person name="Baker S."/>
            <person name="Barry K."/>
            <person name="Bills G."/>
            <person name="Bluhm B."/>
            <person name="Cannon C."/>
            <person name="Castanera R."/>
            <person name="Culley D."/>
            <person name="Daum C."/>
            <person name="Ezra D."/>
            <person name="Gonzalez J."/>
            <person name="Henrissat B."/>
            <person name="Kuo A."/>
            <person name="Liang C."/>
            <person name="Lipzen A."/>
            <person name="Lutzoni F."/>
            <person name="Magnuson J."/>
            <person name="Mondo S."/>
            <person name="Nolan M."/>
            <person name="Ohm R."/>
            <person name="Pangilinan J."/>
            <person name="Park H.-J."/>
            <person name="Ramirez L."/>
            <person name="Alfaro M."/>
            <person name="Sun H."/>
            <person name="Tritt A."/>
            <person name="Yoshinaga Y."/>
            <person name="Zwiers L.-H."/>
            <person name="Turgeon B."/>
            <person name="Goodwin S."/>
            <person name="Spatafora J."/>
            <person name="Crous P."/>
            <person name="Grigoriev I."/>
        </authorList>
    </citation>
    <scope>NUCLEOTIDE SEQUENCE</scope>
    <source>
        <strain evidence="1">CBS 133067</strain>
    </source>
</reference>
<proteinExistence type="predicted"/>
<name>A0A9P4M767_9PEZI</name>
<dbReference type="EMBL" id="ML978125">
    <property type="protein sequence ID" value="KAF2099670.1"/>
    <property type="molecule type" value="Genomic_DNA"/>
</dbReference>
<gene>
    <name evidence="1" type="ORF">NA57DRAFT_75173</name>
</gene>
<dbReference type="OrthoDB" id="5429770at2759"/>
<accession>A0A9P4M767</accession>
<organism evidence="1 2">
    <name type="scientific">Rhizodiscina lignyota</name>
    <dbReference type="NCBI Taxonomy" id="1504668"/>
    <lineage>
        <taxon>Eukaryota</taxon>
        <taxon>Fungi</taxon>
        <taxon>Dikarya</taxon>
        <taxon>Ascomycota</taxon>
        <taxon>Pezizomycotina</taxon>
        <taxon>Dothideomycetes</taxon>
        <taxon>Pleosporomycetidae</taxon>
        <taxon>Aulographales</taxon>
        <taxon>Rhizodiscinaceae</taxon>
        <taxon>Rhizodiscina</taxon>
    </lineage>
</organism>
<evidence type="ECO:0000313" key="2">
    <source>
        <dbReference type="Proteomes" id="UP000799772"/>
    </source>
</evidence>
<protein>
    <submittedName>
        <fullName evidence="1">Uncharacterized protein</fullName>
    </submittedName>
</protein>